<dbReference type="GO" id="GO:0000036">
    <property type="term" value="F:acyl carrier activity"/>
    <property type="evidence" value="ECO:0007669"/>
    <property type="project" value="TreeGrafter"/>
</dbReference>
<dbReference type="PANTHER" id="PTHR20863">
    <property type="entry name" value="ACYL CARRIER PROTEIN"/>
    <property type="match status" value="1"/>
</dbReference>
<dbReference type="PANTHER" id="PTHR20863:SF60">
    <property type="entry name" value="ACYL CARRIER PROTEIN 3, MITOCHONDRIAL"/>
    <property type="match status" value="1"/>
</dbReference>
<keyword evidence="9 12" id="KW-0275">Fatty acid biosynthesis</keyword>
<dbReference type="NCBIfam" id="TIGR00517">
    <property type="entry name" value="acyl_carrier"/>
    <property type="match status" value="1"/>
</dbReference>
<dbReference type="NCBIfam" id="NF002148">
    <property type="entry name" value="PRK00982.1-2"/>
    <property type="match status" value="1"/>
</dbReference>
<feature type="domain" description="Carrier" evidence="14">
    <location>
        <begin position="106"/>
        <end position="181"/>
    </location>
</feature>
<dbReference type="PROSITE" id="PS50075">
    <property type="entry name" value="CARRIER"/>
    <property type="match status" value="1"/>
</dbReference>
<evidence type="ECO:0000256" key="3">
    <source>
        <dbReference type="ARBA" id="ARBA00022450"/>
    </source>
</evidence>
<accession>A0A8B8JL30</accession>
<dbReference type="GO" id="GO:0000035">
    <property type="term" value="F:acyl binding"/>
    <property type="evidence" value="ECO:0007669"/>
    <property type="project" value="TreeGrafter"/>
</dbReference>
<dbReference type="AlphaFoldDB" id="A0A8B8JL30"/>
<keyword evidence="4 12" id="KW-0444">Lipid biosynthesis</keyword>
<keyword evidence="7" id="KW-0276">Fatty acid metabolism</keyword>
<dbReference type="KEGG" id="aprc:113846870"/>
<dbReference type="RefSeq" id="XP_027331378.1">
    <property type="nucleotide sequence ID" value="XM_027475577.1"/>
</dbReference>
<organism evidence="15 16">
    <name type="scientific">Abrus precatorius</name>
    <name type="common">Indian licorice</name>
    <name type="synonym">Glycine abrus</name>
    <dbReference type="NCBI Taxonomy" id="3816"/>
    <lineage>
        <taxon>Eukaryota</taxon>
        <taxon>Viridiplantae</taxon>
        <taxon>Streptophyta</taxon>
        <taxon>Embryophyta</taxon>
        <taxon>Tracheophyta</taxon>
        <taxon>Spermatophyta</taxon>
        <taxon>Magnoliopsida</taxon>
        <taxon>eudicotyledons</taxon>
        <taxon>Gunneridae</taxon>
        <taxon>Pentapetalae</taxon>
        <taxon>rosids</taxon>
        <taxon>fabids</taxon>
        <taxon>Fabales</taxon>
        <taxon>Fabaceae</taxon>
        <taxon>Papilionoideae</taxon>
        <taxon>50 kb inversion clade</taxon>
        <taxon>NPAAA clade</taxon>
        <taxon>indigoferoid/millettioid clade</taxon>
        <taxon>Abreae</taxon>
        <taxon>Abrus</taxon>
    </lineage>
</organism>
<keyword evidence="5" id="KW-0597">Phosphoprotein</keyword>
<keyword evidence="6" id="KW-0679">Respiratory chain</keyword>
<keyword evidence="6" id="KW-0249">Electron transport</keyword>
<reference evidence="15" key="1">
    <citation type="journal article" date="2019" name="Toxins">
        <title>Detection of Abrin-Like and Prepropulchellin-Like Toxin Genes and Transcripts Using Whole Genome Sequencing and Full-Length Transcript Sequencing of Abrus precatorius.</title>
        <authorList>
            <person name="Hovde B.T."/>
            <person name="Daligault H.E."/>
            <person name="Hanschen E.R."/>
            <person name="Kunde Y.A."/>
            <person name="Johnson M.B."/>
            <person name="Starkenburg S.R."/>
            <person name="Johnson S.L."/>
        </authorList>
    </citation>
    <scope>NUCLEOTIDE SEQUENCE [LARGE SCALE GENOMIC DNA]</scope>
</reference>
<sequence>MFSTITISCFHSLLCFFPIPFYLPIGSDFCHVSFRFLVFPVFNIAFYVNVYHSFILIDFSNMQSIKKSILSRVNLRSSTERCFFSRDDNALVHLRCWCSSTGASSDLILDRVIRLVKKYDKIDSAKVTETADFQKDLSLDSLDRVELIMALEEEFSIEVPDEKADKLTCCADVAKYIASTDQKIMGKP</sequence>
<evidence type="ECO:0000256" key="9">
    <source>
        <dbReference type="ARBA" id="ARBA00023160"/>
    </source>
</evidence>
<evidence type="ECO:0000256" key="13">
    <source>
        <dbReference type="SAM" id="Phobius"/>
    </source>
</evidence>
<dbReference type="GeneID" id="113846870"/>
<keyword evidence="13" id="KW-0472">Membrane</keyword>
<keyword evidence="6" id="KW-0813">Transport</keyword>
<gene>
    <name evidence="16" type="primary">LOC113846870</name>
</gene>
<keyword evidence="15" id="KW-1185">Reference proteome</keyword>
<protein>
    <recommendedName>
        <fullName evidence="12">Acyl carrier protein</fullName>
    </recommendedName>
</protein>
<evidence type="ECO:0000256" key="1">
    <source>
        <dbReference type="ARBA" id="ARBA00005194"/>
    </source>
</evidence>
<comment type="function">
    <text evidence="10">Carrier of the growing fatty acid chain in fatty acid biosynthesis. May be involved in the synthesis of short and medium chain fatty acids. Accessory and non-catalytic subunit of the mitochondrial membrane respiratory chain NADH dehydrogenase (Complex I), which functions in the transfer of electrons from NADH to the respiratory chain.</text>
</comment>
<keyword evidence="8" id="KW-0443">Lipid metabolism</keyword>
<dbReference type="InterPro" id="IPR036736">
    <property type="entry name" value="ACP-like_sf"/>
</dbReference>
<dbReference type="GO" id="GO:0005739">
    <property type="term" value="C:mitochondrion"/>
    <property type="evidence" value="ECO:0007669"/>
    <property type="project" value="UniProtKB-ARBA"/>
</dbReference>
<dbReference type="InterPro" id="IPR003231">
    <property type="entry name" value="ACP"/>
</dbReference>
<evidence type="ECO:0000256" key="8">
    <source>
        <dbReference type="ARBA" id="ARBA00023098"/>
    </source>
</evidence>
<name>A0A8B8JL30_ABRPR</name>
<comment type="similarity">
    <text evidence="2">Belongs to the acyl carrier protein (ACP) family.</text>
</comment>
<comment type="pathway">
    <text evidence="1">Lipid metabolism; fatty acid biosynthesis.</text>
</comment>
<proteinExistence type="inferred from homology"/>
<evidence type="ECO:0000313" key="16">
    <source>
        <dbReference type="RefSeq" id="XP_027331378.1"/>
    </source>
</evidence>
<comment type="subunit">
    <text evidence="11">Complex I is composed of at least 49 different subunits.</text>
</comment>
<evidence type="ECO:0000256" key="6">
    <source>
        <dbReference type="ARBA" id="ARBA00022660"/>
    </source>
</evidence>
<evidence type="ECO:0000256" key="7">
    <source>
        <dbReference type="ARBA" id="ARBA00022832"/>
    </source>
</evidence>
<dbReference type="Gene3D" id="1.10.1200.10">
    <property type="entry name" value="ACP-like"/>
    <property type="match status" value="1"/>
</dbReference>
<evidence type="ECO:0000256" key="11">
    <source>
        <dbReference type="ARBA" id="ARBA00063067"/>
    </source>
</evidence>
<feature type="transmembrane region" description="Helical" evidence="13">
    <location>
        <begin position="37"/>
        <end position="57"/>
    </location>
</feature>
<evidence type="ECO:0000313" key="15">
    <source>
        <dbReference type="Proteomes" id="UP000694853"/>
    </source>
</evidence>
<dbReference type="Pfam" id="PF00550">
    <property type="entry name" value="PP-binding"/>
    <property type="match status" value="1"/>
</dbReference>
<evidence type="ECO:0000256" key="10">
    <source>
        <dbReference type="ARBA" id="ARBA00057783"/>
    </source>
</evidence>
<evidence type="ECO:0000256" key="2">
    <source>
        <dbReference type="ARBA" id="ARBA00010930"/>
    </source>
</evidence>
<reference evidence="16" key="2">
    <citation type="submission" date="2025-08" db="UniProtKB">
        <authorList>
            <consortium name="RefSeq"/>
        </authorList>
    </citation>
    <scope>IDENTIFICATION</scope>
    <source>
        <tissue evidence="16">Young leaves</tissue>
    </source>
</reference>
<evidence type="ECO:0000256" key="4">
    <source>
        <dbReference type="ARBA" id="ARBA00022516"/>
    </source>
</evidence>
<dbReference type="FunFam" id="1.10.1200.10:FF:000003">
    <property type="entry name" value="Acyl carrier protein"/>
    <property type="match status" value="1"/>
</dbReference>
<dbReference type="OrthoDB" id="448946at2759"/>
<dbReference type="SUPFAM" id="SSF47336">
    <property type="entry name" value="ACP-like"/>
    <property type="match status" value="1"/>
</dbReference>
<evidence type="ECO:0000256" key="12">
    <source>
        <dbReference type="RuleBase" id="RU000722"/>
    </source>
</evidence>
<keyword evidence="13" id="KW-0812">Transmembrane</keyword>
<dbReference type="HAMAP" id="MF_01217">
    <property type="entry name" value="Acyl_carrier"/>
    <property type="match status" value="1"/>
</dbReference>
<dbReference type="InterPro" id="IPR009081">
    <property type="entry name" value="PP-bd_ACP"/>
</dbReference>
<dbReference type="Proteomes" id="UP000694853">
    <property type="component" value="Unplaced"/>
</dbReference>
<feature type="transmembrane region" description="Helical" evidence="13">
    <location>
        <begin position="7"/>
        <end position="25"/>
    </location>
</feature>
<keyword evidence="13" id="KW-1133">Transmembrane helix</keyword>
<evidence type="ECO:0000259" key="14">
    <source>
        <dbReference type="PROSITE" id="PS50075"/>
    </source>
</evidence>
<evidence type="ECO:0000256" key="5">
    <source>
        <dbReference type="ARBA" id="ARBA00022553"/>
    </source>
</evidence>
<keyword evidence="3 12" id="KW-0596">Phosphopantetheine</keyword>